<dbReference type="Gene3D" id="3.40.50.720">
    <property type="entry name" value="NAD(P)-binding Rossmann-like Domain"/>
    <property type="match status" value="1"/>
</dbReference>
<proteinExistence type="predicted"/>
<dbReference type="SUPFAM" id="SSF51735">
    <property type="entry name" value="NAD(P)-binding Rossmann-fold domains"/>
    <property type="match status" value="1"/>
</dbReference>
<dbReference type="InterPro" id="IPR016040">
    <property type="entry name" value="NAD(P)-bd_dom"/>
</dbReference>
<dbReference type="PANTHER" id="PTHR15020:SF50">
    <property type="entry name" value="UPF0659 PROTEIN YMR090W"/>
    <property type="match status" value="1"/>
</dbReference>
<dbReference type="EMBL" id="JALIEA010000017">
    <property type="protein sequence ID" value="MCJ7859217.1"/>
    <property type="molecule type" value="Genomic_DNA"/>
</dbReference>
<feature type="domain" description="NAD(P)-binding" evidence="1">
    <location>
        <begin position="8"/>
        <end position="197"/>
    </location>
</feature>
<protein>
    <submittedName>
        <fullName evidence="2">SDR family oxidoreductase</fullName>
    </submittedName>
</protein>
<organism evidence="2 3">
    <name type="scientific">Corynebacterium kalidii</name>
    <dbReference type="NCBI Taxonomy" id="2931982"/>
    <lineage>
        <taxon>Bacteria</taxon>
        <taxon>Bacillati</taxon>
        <taxon>Actinomycetota</taxon>
        <taxon>Actinomycetes</taxon>
        <taxon>Mycobacteriales</taxon>
        <taxon>Corynebacteriaceae</taxon>
        <taxon>Corynebacterium</taxon>
    </lineage>
</organism>
<dbReference type="AlphaFoldDB" id="A0A9X1WMD4"/>
<dbReference type="RefSeq" id="WP_244804947.1">
    <property type="nucleotide sequence ID" value="NZ_JALIEA010000017.1"/>
</dbReference>
<dbReference type="Proteomes" id="UP001139207">
    <property type="component" value="Unassembled WGS sequence"/>
</dbReference>
<comment type="caution">
    <text evidence="2">The sequence shown here is derived from an EMBL/GenBank/DDBJ whole genome shotgun (WGS) entry which is preliminary data.</text>
</comment>
<name>A0A9X1WMD4_9CORY</name>
<evidence type="ECO:0000313" key="3">
    <source>
        <dbReference type="Proteomes" id="UP001139207"/>
    </source>
</evidence>
<accession>A0A9X1WMD4</accession>
<sequence length="222" mass="23951">MYDIVIIGGHGKVAMLTAPMLVESGSTVTSVIRARDQFNDVRETGATPVVADVETMSTDALADLLEGHDTVIWAAGAGGGDPERTMAVDRDAAIRTINAAEEAGISRFIMVSWSGSYLDHCIPEESSFFPYAEAKAAADQHLRDSELDWTIIAPSRLTDDPDRGGIEILPEGDGRTDATEVPRETVAQTIVAALECPQTSGRVVRFNAGNDDPHEVLRRIEW</sequence>
<keyword evidence="3" id="KW-1185">Reference proteome</keyword>
<dbReference type="PANTHER" id="PTHR15020">
    <property type="entry name" value="FLAVIN REDUCTASE-RELATED"/>
    <property type="match status" value="1"/>
</dbReference>
<dbReference type="CDD" id="cd05243">
    <property type="entry name" value="SDR_a5"/>
    <property type="match status" value="1"/>
</dbReference>
<reference evidence="2" key="1">
    <citation type="submission" date="2022-04" db="EMBL/GenBank/DDBJ databases">
        <title>Corynebacterium kalidii LD5P10.</title>
        <authorList>
            <person name="Sun J.Q."/>
        </authorList>
    </citation>
    <scope>NUCLEOTIDE SEQUENCE</scope>
    <source>
        <strain evidence="2">LD5P10</strain>
    </source>
</reference>
<evidence type="ECO:0000259" key="1">
    <source>
        <dbReference type="Pfam" id="PF13460"/>
    </source>
</evidence>
<dbReference type="Pfam" id="PF13460">
    <property type="entry name" value="NAD_binding_10"/>
    <property type="match status" value="1"/>
</dbReference>
<evidence type="ECO:0000313" key="2">
    <source>
        <dbReference type="EMBL" id="MCJ7859217.1"/>
    </source>
</evidence>
<gene>
    <name evidence="2" type="ORF">MUN33_10925</name>
</gene>
<dbReference type="InterPro" id="IPR036291">
    <property type="entry name" value="NAD(P)-bd_dom_sf"/>
</dbReference>